<dbReference type="PANTHER" id="PTHR15002">
    <property type="entry name" value="RIBOSOMAL BIOGENESIS PROTEIN LAS1L"/>
    <property type="match status" value="1"/>
</dbReference>
<evidence type="ECO:0000313" key="2">
    <source>
        <dbReference type="Proteomes" id="UP000054359"/>
    </source>
</evidence>
<dbReference type="GO" id="GO:0000470">
    <property type="term" value="P:maturation of LSU-rRNA"/>
    <property type="evidence" value="ECO:0007669"/>
    <property type="project" value="TreeGrafter"/>
</dbReference>
<dbReference type="GO" id="GO:0030687">
    <property type="term" value="C:preribosome, large subunit precursor"/>
    <property type="evidence" value="ECO:0007669"/>
    <property type="project" value="TreeGrafter"/>
</dbReference>
<dbReference type="GO" id="GO:0000460">
    <property type="term" value="P:maturation of 5.8S rRNA"/>
    <property type="evidence" value="ECO:0007669"/>
    <property type="project" value="TreeGrafter"/>
</dbReference>
<sequence length="204" mass="24152">MFRNYKGVVAWYNPEQFRKVYHSLYSNDLTEKRWAVDQISVWETRCHPSLPTAVEATAAIIRAVIQDTLFESNATLCQENEIQMFYAMALVRFINLIFELRQNSFNKKRLSVIAKRLRMPEWIVELRNFATHSYLPSLPVLRKGAKAALDYLNRTFWRKEAKHVQSIVKTPNTEDIVEAIVRTIKEFQAKQYHRLYIEHSTKVR</sequence>
<dbReference type="GO" id="GO:0004519">
    <property type="term" value="F:endonuclease activity"/>
    <property type="evidence" value="ECO:0007669"/>
    <property type="project" value="InterPro"/>
</dbReference>
<dbReference type="Pfam" id="PF04031">
    <property type="entry name" value="Las1"/>
    <property type="match status" value="1"/>
</dbReference>
<protein>
    <submittedName>
        <fullName evidence="1">Ribosomal biogenesis protein LAS1L</fullName>
    </submittedName>
</protein>
<dbReference type="STRING" id="407821.A0A087U484"/>
<dbReference type="PANTHER" id="PTHR15002:SF0">
    <property type="entry name" value="RIBOSOMAL BIOGENESIS PROTEIN LAS1L"/>
    <property type="match status" value="1"/>
</dbReference>
<dbReference type="OMA" id="HISSIEH"/>
<proteinExistence type="predicted"/>
<feature type="non-terminal residue" evidence="1">
    <location>
        <position position="204"/>
    </location>
</feature>
<dbReference type="InterPro" id="IPR007174">
    <property type="entry name" value="Las1"/>
</dbReference>
<reference evidence="1 2" key="1">
    <citation type="submission" date="2013-11" db="EMBL/GenBank/DDBJ databases">
        <title>Genome sequencing of Stegodyphus mimosarum.</title>
        <authorList>
            <person name="Bechsgaard J."/>
        </authorList>
    </citation>
    <scope>NUCLEOTIDE SEQUENCE [LARGE SCALE GENOMIC DNA]</scope>
</reference>
<evidence type="ECO:0000313" key="1">
    <source>
        <dbReference type="EMBL" id="KFM72173.1"/>
    </source>
</evidence>
<accession>A0A087U484</accession>
<gene>
    <name evidence="1" type="ORF">X975_18432</name>
</gene>
<dbReference type="AlphaFoldDB" id="A0A087U484"/>
<name>A0A087U484_STEMI</name>
<keyword evidence="2" id="KW-1185">Reference proteome</keyword>
<organism evidence="1 2">
    <name type="scientific">Stegodyphus mimosarum</name>
    <name type="common">African social velvet spider</name>
    <dbReference type="NCBI Taxonomy" id="407821"/>
    <lineage>
        <taxon>Eukaryota</taxon>
        <taxon>Metazoa</taxon>
        <taxon>Ecdysozoa</taxon>
        <taxon>Arthropoda</taxon>
        <taxon>Chelicerata</taxon>
        <taxon>Arachnida</taxon>
        <taxon>Araneae</taxon>
        <taxon>Araneomorphae</taxon>
        <taxon>Entelegynae</taxon>
        <taxon>Eresoidea</taxon>
        <taxon>Eresidae</taxon>
        <taxon>Stegodyphus</taxon>
    </lineage>
</organism>
<dbReference type="OrthoDB" id="6435588at2759"/>
<dbReference type="EMBL" id="KK118073">
    <property type="protein sequence ID" value="KFM72173.1"/>
    <property type="molecule type" value="Genomic_DNA"/>
</dbReference>
<dbReference type="GO" id="GO:0090730">
    <property type="term" value="C:Las1 complex"/>
    <property type="evidence" value="ECO:0007669"/>
    <property type="project" value="InterPro"/>
</dbReference>
<dbReference type="Proteomes" id="UP000054359">
    <property type="component" value="Unassembled WGS sequence"/>
</dbReference>